<keyword evidence="4" id="KW-0378">Hydrolase</keyword>
<keyword evidence="3 6" id="KW-0479">Metal-binding</keyword>
<name>A0A9P6AUW6_9AGAM</name>
<evidence type="ECO:0000313" key="9">
    <source>
        <dbReference type="Proteomes" id="UP000886523"/>
    </source>
</evidence>
<dbReference type="Gene3D" id="3.40.350.10">
    <property type="entry name" value="Creatinase/prolidase N-terminal domain"/>
    <property type="match status" value="1"/>
</dbReference>
<evidence type="ECO:0000256" key="2">
    <source>
        <dbReference type="ARBA" id="ARBA00008766"/>
    </source>
</evidence>
<dbReference type="InterPro" id="IPR007865">
    <property type="entry name" value="Aminopep_P_N"/>
</dbReference>
<dbReference type="Pfam" id="PF00557">
    <property type="entry name" value="Peptidase_M24"/>
    <property type="match status" value="1"/>
</dbReference>
<dbReference type="Gene3D" id="3.90.230.10">
    <property type="entry name" value="Creatinase/methionine aminopeptidase superfamily"/>
    <property type="match status" value="1"/>
</dbReference>
<accession>A0A9P6AUW6</accession>
<comment type="caution">
    <text evidence="8">The sequence shown here is derived from an EMBL/GenBank/DDBJ whole genome shotgun (WGS) entry which is preliminary data.</text>
</comment>
<dbReference type="Proteomes" id="UP000886523">
    <property type="component" value="Unassembled WGS sequence"/>
</dbReference>
<dbReference type="InterPro" id="IPR052433">
    <property type="entry name" value="X-Pro_dipept-like"/>
</dbReference>
<evidence type="ECO:0000313" key="8">
    <source>
        <dbReference type="EMBL" id="KAF9512449.1"/>
    </source>
</evidence>
<dbReference type="SMART" id="SM01011">
    <property type="entry name" value="AMP_N"/>
    <property type="match status" value="1"/>
</dbReference>
<dbReference type="EMBL" id="MU128986">
    <property type="protein sequence ID" value="KAF9512449.1"/>
    <property type="molecule type" value="Genomic_DNA"/>
</dbReference>
<dbReference type="SUPFAM" id="SSF53092">
    <property type="entry name" value="Creatinase/prolidase N-terminal domain"/>
    <property type="match status" value="1"/>
</dbReference>
<dbReference type="PROSITE" id="PS00491">
    <property type="entry name" value="PROLINE_PEPTIDASE"/>
    <property type="match status" value="1"/>
</dbReference>
<keyword evidence="5" id="KW-0464">Manganese</keyword>
<dbReference type="InterPro" id="IPR000994">
    <property type="entry name" value="Pept_M24"/>
</dbReference>
<dbReference type="InterPro" id="IPR036005">
    <property type="entry name" value="Creatinase/aminopeptidase-like"/>
</dbReference>
<feature type="domain" description="Aminopeptidase P N-terminal" evidence="7">
    <location>
        <begin position="5"/>
        <end position="155"/>
    </location>
</feature>
<dbReference type="OrthoDB" id="10261878at2759"/>
<sequence length="536" mass="59227">MLDTFPALLHARKTVDALIRLLSPDDKLKAQLIYLQGQSLIYRNDTDREMNFRQESNFYYLTGCDVPASALVLFLPPSSDPQGLVVENLISTLLIPKEDPLETLWSLPPPTLNEAESAYPGHSSIQYTSMLPEILSTLLKTYPDTLVHTIPSEIPSPFPPLPPFFSDSPKALTTPKYLLPALHTARLIKTQHEIGLIRKANAISSRAHELIIRLLGKYATADLVTPLQSGKLVMPEEWRIEKEAEAEAAFVASCRREGSLHQAYLPIVAGAERASTLHYCCNDRDFAWGPLSNSHQGHDLAHEHVQTGSRRLAPQVLLLDAGCEWKNYASDITRTTPVGNGGKFTNEARDIYSLVLTMQNDAIASLRPGVHWDTIHYNCHVTLVREFISLGIFVGNESEILDSQISAAFYPHGLGHSLGLDVHDVPSASKPVPQSSNKTIPAFSAKHPAFYTYLRLRLPLAAGMVLTVEPGIYFSPHLLAPHRQSPFINHEVLKRYETVGGVRIEDVLVITDDGSENLTTVGKDIDWLEAAAGGHV</sequence>
<dbReference type="Pfam" id="PF05195">
    <property type="entry name" value="AMP_N"/>
    <property type="match status" value="1"/>
</dbReference>
<evidence type="ECO:0000256" key="3">
    <source>
        <dbReference type="ARBA" id="ARBA00022723"/>
    </source>
</evidence>
<evidence type="ECO:0000256" key="4">
    <source>
        <dbReference type="ARBA" id="ARBA00022801"/>
    </source>
</evidence>
<dbReference type="PANTHER" id="PTHR43226:SF1">
    <property type="entry name" value="XAA-PRO DIPEPTIDASE"/>
    <property type="match status" value="1"/>
</dbReference>
<dbReference type="InterPro" id="IPR001131">
    <property type="entry name" value="Peptidase_M24B_aminopep-P_CS"/>
</dbReference>
<protein>
    <recommendedName>
        <fullName evidence="7">Aminopeptidase P N-terminal domain-containing protein</fullName>
    </recommendedName>
</protein>
<dbReference type="GO" id="GO:0006508">
    <property type="term" value="P:proteolysis"/>
    <property type="evidence" value="ECO:0007669"/>
    <property type="project" value="TreeGrafter"/>
</dbReference>
<comment type="cofactor">
    <cofactor evidence="1">
        <name>Mn(2+)</name>
        <dbReference type="ChEBI" id="CHEBI:29035"/>
    </cofactor>
</comment>
<evidence type="ECO:0000256" key="5">
    <source>
        <dbReference type="ARBA" id="ARBA00023211"/>
    </source>
</evidence>
<dbReference type="AlphaFoldDB" id="A0A9P6AUW6"/>
<evidence type="ECO:0000256" key="1">
    <source>
        <dbReference type="ARBA" id="ARBA00001936"/>
    </source>
</evidence>
<dbReference type="GO" id="GO:0030145">
    <property type="term" value="F:manganese ion binding"/>
    <property type="evidence" value="ECO:0007669"/>
    <property type="project" value="InterPro"/>
</dbReference>
<gene>
    <name evidence="8" type="ORF">BS47DRAFT_1318283</name>
</gene>
<reference evidence="8" key="1">
    <citation type="journal article" date="2020" name="Nat. Commun.">
        <title>Large-scale genome sequencing of mycorrhizal fungi provides insights into the early evolution of symbiotic traits.</title>
        <authorList>
            <person name="Miyauchi S."/>
            <person name="Kiss E."/>
            <person name="Kuo A."/>
            <person name="Drula E."/>
            <person name="Kohler A."/>
            <person name="Sanchez-Garcia M."/>
            <person name="Morin E."/>
            <person name="Andreopoulos B."/>
            <person name="Barry K.W."/>
            <person name="Bonito G."/>
            <person name="Buee M."/>
            <person name="Carver A."/>
            <person name="Chen C."/>
            <person name="Cichocki N."/>
            <person name="Clum A."/>
            <person name="Culley D."/>
            <person name="Crous P.W."/>
            <person name="Fauchery L."/>
            <person name="Girlanda M."/>
            <person name="Hayes R.D."/>
            <person name="Keri Z."/>
            <person name="LaButti K."/>
            <person name="Lipzen A."/>
            <person name="Lombard V."/>
            <person name="Magnuson J."/>
            <person name="Maillard F."/>
            <person name="Murat C."/>
            <person name="Nolan M."/>
            <person name="Ohm R.A."/>
            <person name="Pangilinan J."/>
            <person name="Pereira M.F."/>
            <person name="Perotto S."/>
            <person name="Peter M."/>
            <person name="Pfister S."/>
            <person name="Riley R."/>
            <person name="Sitrit Y."/>
            <person name="Stielow J.B."/>
            <person name="Szollosi G."/>
            <person name="Zifcakova L."/>
            <person name="Stursova M."/>
            <person name="Spatafora J.W."/>
            <person name="Tedersoo L."/>
            <person name="Vaario L.M."/>
            <person name="Yamada A."/>
            <person name="Yan M."/>
            <person name="Wang P."/>
            <person name="Xu J."/>
            <person name="Bruns T."/>
            <person name="Baldrian P."/>
            <person name="Vilgalys R."/>
            <person name="Dunand C."/>
            <person name="Henrissat B."/>
            <person name="Grigoriev I.V."/>
            <person name="Hibbett D."/>
            <person name="Nagy L.G."/>
            <person name="Martin F.M."/>
        </authorList>
    </citation>
    <scope>NUCLEOTIDE SEQUENCE</scope>
    <source>
        <strain evidence="8">UP504</strain>
    </source>
</reference>
<dbReference type="InterPro" id="IPR029149">
    <property type="entry name" value="Creatin/AminoP/Spt16_N"/>
</dbReference>
<dbReference type="SUPFAM" id="SSF55920">
    <property type="entry name" value="Creatinase/aminopeptidase"/>
    <property type="match status" value="1"/>
</dbReference>
<proteinExistence type="inferred from homology"/>
<evidence type="ECO:0000256" key="6">
    <source>
        <dbReference type="RuleBase" id="RU000590"/>
    </source>
</evidence>
<dbReference type="PANTHER" id="PTHR43226">
    <property type="entry name" value="XAA-PRO AMINOPEPTIDASE 3"/>
    <property type="match status" value="1"/>
</dbReference>
<comment type="similarity">
    <text evidence="2 6">Belongs to the peptidase M24B family.</text>
</comment>
<evidence type="ECO:0000259" key="7">
    <source>
        <dbReference type="SMART" id="SM01011"/>
    </source>
</evidence>
<dbReference type="GO" id="GO:0070006">
    <property type="term" value="F:metalloaminopeptidase activity"/>
    <property type="evidence" value="ECO:0007669"/>
    <property type="project" value="InterPro"/>
</dbReference>
<keyword evidence="9" id="KW-1185">Reference proteome</keyword>
<organism evidence="8 9">
    <name type="scientific">Hydnum rufescens UP504</name>
    <dbReference type="NCBI Taxonomy" id="1448309"/>
    <lineage>
        <taxon>Eukaryota</taxon>
        <taxon>Fungi</taxon>
        <taxon>Dikarya</taxon>
        <taxon>Basidiomycota</taxon>
        <taxon>Agaricomycotina</taxon>
        <taxon>Agaricomycetes</taxon>
        <taxon>Cantharellales</taxon>
        <taxon>Hydnaceae</taxon>
        <taxon>Hydnum</taxon>
    </lineage>
</organism>